<dbReference type="NCBIfam" id="NF038273">
    <property type="entry name" value="strep_PBP3"/>
    <property type="match status" value="1"/>
</dbReference>
<organism evidence="14 15">
    <name type="scientific">Streptococcus cristatus</name>
    <dbReference type="NCBI Taxonomy" id="45634"/>
    <lineage>
        <taxon>Bacteria</taxon>
        <taxon>Bacillati</taxon>
        <taxon>Bacillota</taxon>
        <taxon>Bacilli</taxon>
        <taxon>Lactobacillales</taxon>
        <taxon>Streptococcaceae</taxon>
        <taxon>Streptococcus</taxon>
    </lineage>
</organism>
<dbReference type="EMBL" id="RJPM01000004">
    <property type="protein sequence ID" value="RSJ76099.1"/>
    <property type="molecule type" value="Genomic_DNA"/>
</dbReference>
<dbReference type="GO" id="GO:0009252">
    <property type="term" value="P:peptidoglycan biosynthetic process"/>
    <property type="evidence" value="ECO:0007669"/>
    <property type="project" value="UniProtKB-UniPathway"/>
</dbReference>
<dbReference type="GO" id="GO:0006508">
    <property type="term" value="P:proteolysis"/>
    <property type="evidence" value="ECO:0007669"/>
    <property type="project" value="UniProtKB-KW"/>
</dbReference>
<dbReference type="SUPFAM" id="SSF69189">
    <property type="entry name" value="Penicillin-binding protein associated domain"/>
    <property type="match status" value="1"/>
</dbReference>
<evidence type="ECO:0000256" key="11">
    <source>
        <dbReference type="ARBA" id="ARBA00023316"/>
    </source>
</evidence>
<reference evidence="14 15" key="1">
    <citation type="submission" date="2018-11" db="EMBL/GenBank/DDBJ databases">
        <title>Species Designations Belie Phenotypic and Genotypic Heterogeneity in Oral Streptococci.</title>
        <authorList>
            <person name="Velsko I."/>
        </authorList>
    </citation>
    <scope>NUCLEOTIDE SEQUENCE [LARGE SCALE GENOMIC DNA]</scope>
    <source>
        <strain evidence="14 15">BCA6</strain>
    </source>
</reference>
<keyword evidence="11" id="KW-0961">Cell wall biogenesis/degradation</keyword>
<dbReference type="GO" id="GO:0009002">
    <property type="term" value="F:serine-type D-Ala-D-Ala carboxypeptidase activity"/>
    <property type="evidence" value="ECO:0007669"/>
    <property type="project" value="UniProtKB-EC"/>
</dbReference>
<dbReference type="InterPro" id="IPR015956">
    <property type="entry name" value="Peniciliin-bd_prot_C_sf"/>
</dbReference>
<evidence type="ECO:0000256" key="4">
    <source>
        <dbReference type="ARBA" id="ARBA00012448"/>
    </source>
</evidence>
<comment type="pathway">
    <text evidence="2">Cell wall biogenesis; peptidoglycan biosynthesis.</text>
</comment>
<evidence type="ECO:0000256" key="3">
    <source>
        <dbReference type="ARBA" id="ARBA00007164"/>
    </source>
</evidence>
<evidence type="ECO:0000256" key="13">
    <source>
        <dbReference type="RuleBase" id="RU004016"/>
    </source>
</evidence>
<dbReference type="SUPFAM" id="SSF56601">
    <property type="entry name" value="beta-lactamase/transpeptidase-like"/>
    <property type="match status" value="1"/>
</dbReference>
<dbReference type="Gene3D" id="3.40.710.10">
    <property type="entry name" value="DD-peptidase/beta-lactamase superfamily"/>
    <property type="match status" value="1"/>
</dbReference>
<evidence type="ECO:0000256" key="2">
    <source>
        <dbReference type="ARBA" id="ARBA00004752"/>
    </source>
</evidence>
<protein>
    <recommendedName>
        <fullName evidence="4">serine-type D-Ala-D-Ala carboxypeptidase</fullName>
        <ecNumber evidence="4">3.4.16.4</ecNumber>
    </recommendedName>
</protein>
<evidence type="ECO:0000256" key="1">
    <source>
        <dbReference type="ARBA" id="ARBA00003217"/>
    </source>
</evidence>
<dbReference type="OrthoDB" id="9791132at2"/>
<keyword evidence="5 14" id="KW-0121">Carboxypeptidase</keyword>
<dbReference type="PANTHER" id="PTHR21581:SF11">
    <property type="entry name" value="D-ALANYL-D-ALANINE CARBOXYPEPTIDASE DACA"/>
    <property type="match status" value="1"/>
</dbReference>
<dbReference type="Pfam" id="PF00768">
    <property type="entry name" value="Peptidase_S11"/>
    <property type="match status" value="1"/>
</dbReference>
<dbReference type="PRINTS" id="PR00725">
    <property type="entry name" value="DADACBPTASE1"/>
</dbReference>
<comment type="caution">
    <text evidence="14">The sequence shown here is derived from an EMBL/GenBank/DDBJ whole genome shotgun (WGS) entry which is preliminary data.</text>
</comment>
<dbReference type="InterPro" id="IPR012907">
    <property type="entry name" value="Peptidase_S11_C"/>
</dbReference>
<dbReference type="Proteomes" id="UP000272213">
    <property type="component" value="Unassembled WGS sequence"/>
</dbReference>
<evidence type="ECO:0000256" key="12">
    <source>
        <dbReference type="ARBA" id="ARBA00034000"/>
    </source>
</evidence>
<dbReference type="InterPro" id="IPR037167">
    <property type="entry name" value="Peptidase_S11_C_sf"/>
</dbReference>
<proteinExistence type="inferred from homology"/>
<evidence type="ECO:0000256" key="7">
    <source>
        <dbReference type="ARBA" id="ARBA00022729"/>
    </source>
</evidence>
<dbReference type="InterPro" id="IPR018044">
    <property type="entry name" value="Peptidase_S11"/>
</dbReference>
<accession>A0A0F2CK93</accession>
<evidence type="ECO:0000256" key="5">
    <source>
        <dbReference type="ARBA" id="ARBA00022645"/>
    </source>
</evidence>
<keyword evidence="10" id="KW-0573">Peptidoglycan synthesis</keyword>
<evidence type="ECO:0000313" key="14">
    <source>
        <dbReference type="EMBL" id="RSJ76099.1"/>
    </source>
</evidence>
<sequence>MKKLFVFLLLFFGLIAKPVLADDYEIAAKSAIAVDANSGKILYEKEATSPLEVGAITNILTAYLVYEAIADGKLSLETEVDISDYAYQLTVNPSIANLPLEARRYKVKDLLNASLLASANSATIALAEKVGGSEENFVKMMKAKLKEWNISDATIVNATGTDIRLLDGSLETTNTEEEAAENSKSKKKQETVNKFSAYDIAVIASHLIDDYPEVLGITSKSHVNFAGIQLENPNLMLEGSPSFRTGVKGLKTGGSEQNGVSFVGVTSEKGMRLITVVLGVAQEDNDPNTRFGVTSSLMTYVTQNFSPTVLVKKGERYNNSQVAVRDSQEDKVAAVASEDLVILERIANQAEHKVTFTPSPQELRAPLKKGSVVGTLTYTDSEPIGQGYIENKKTSISMITEKKVEKAIIFKVWWNDFIRFVNEKL</sequence>
<dbReference type="GO" id="GO:0071555">
    <property type="term" value="P:cell wall organization"/>
    <property type="evidence" value="ECO:0007669"/>
    <property type="project" value="UniProtKB-KW"/>
</dbReference>
<dbReference type="Pfam" id="PF07943">
    <property type="entry name" value="PBP5_C"/>
    <property type="match status" value="1"/>
</dbReference>
<dbReference type="Gene3D" id="2.60.410.10">
    <property type="entry name" value="D-Ala-D-Ala carboxypeptidase, C-terminal domain"/>
    <property type="match status" value="1"/>
</dbReference>
<keyword evidence="7" id="KW-0732">Signal</keyword>
<evidence type="ECO:0000256" key="10">
    <source>
        <dbReference type="ARBA" id="ARBA00022984"/>
    </source>
</evidence>
<keyword evidence="6" id="KW-0645">Protease</keyword>
<comment type="function">
    <text evidence="1">Removes C-terminal D-alanyl residues from sugar-peptide cell wall precursors.</text>
</comment>
<dbReference type="UniPathway" id="UPA00219"/>
<dbReference type="GO" id="GO:0008360">
    <property type="term" value="P:regulation of cell shape"/>
    <property type="evidence" value="ECO:0007669"/>
    <property type="project" value="UniProtKB-KW"/>
</dbReference>
<keyword evidence="8 14" id="KW-0378">Hydrolase</keyword>
<evidence type="ECO:0000256" key="6">
    <source>
        <dbReference type="ARBA" id="ARBA00022670"/>
    </source>
</evidence>
<evidence type="ECO:0000256" key="9">
    <source>
        <dbReference type="ARBA" id="ARBA00022960"/>
    </source>
</evidence>
<dbReference type="InterPro" id="IPR012338">
    <property type="entry name" value="Beta-lactam/transpept-like"/>
</dbReference>
<gene>
    <name evidence="14" type="primary">dacA_2</name>
    <name evidence="14" type="ORF">D8798_06060</name>
</gene>
<dbReference type="EC" id="3.4.16.4" evidence="4"/>
<comment type="catalytic activity">
    <reaction evidence="12">
        <text>Preferential cleavage: (Ac)2-L-Lys-D-Ala-|-D-Ala. Also transpeptidation of peptidyl-alanyl moieties that are N-acyl substituents of D-alanine.</text>
        <dbReference type="EC" id="3.4.16.4"/>
    </reaction>
</comment>
<dbReference type="AlphaFoldDB" id="A0A0F2CK93"/>
<keyword evidence="9" id="KW-0133">Cell shape</keyword>
<dbReference type="InterPro" id="IPR001967">
    <property type="entry name" value="Peptidase_S11_N"/>
</dbReference>
<evidence type="ECO:0000256" key="8">
    <source>
        <dbReference type="ARBA" id="ARBA00022801"/>
    </source>
</evidence>
<dbReference type="MEROPS" id="S11.006"/>
<name>A0A0F2CK93_STRCR</name>
<comment type="similarity">
    <text evidence="3 13">Belongs to the peptidase S11 family.</text>
</comment>
<dbReference type="SMART" id="SM00936">
    <property type="entry name" value="PBP5_C"/>
    <property type="match status" value="1"/>
</dbReference>
<evidence type="ECO:0000313" key="15">
    <source>
        <dbReference type="Proteomes" id="UP000272213"/>
    </source>
</evidence>
<dbReference type="PANTHER" id="PTHR21581">
    <property type="entry name" value="D-ALANYL-D-ALANINE CARBOXYPEPTIDASE"/>
    <property type="match status" value="1"/>
</dbReference>
<dbReference type="RefSeq" id="WP_045500718.1">
    <property type="nucleotide sequence ID" value="NZ_JYGJ01000006.1"/>
</dbReference>